<dbReference type="EMBL" id="JAGEOK010000004">
    <property type="protein sequence ID" value="MBO2437178.1"/>
    <property type="molecule type" value="Genomic_DNA"/>
</dbReference>
<dbReference type="SUPFAM" id="SSF47413">
    <property type="entry name" value="lambda repressor-like DNA-binding domains"/>
    <property type="match status" value="1"/>
</dbReference>
<dbReference type="Gene3D" id="1.10.260.40">
    <property type="entry name" value="lambda repressor-like DNA-binding domains"/>
    <property type="match status" value="1"/>
</dbReference>
<keyword evidence="4" id="KW-1185">Reference proteome</keyword>
<protein>
    <submittedName>
        <fullName evidence="3">Helix-turn-helix transcriptional regulator</fullName>
    </submittedName>
</protein>
<dbReference type="Pfam" id="PF01381">
    <property type="entry name" value="HTH_3"/>
    <property type="match status" value="1"/>
</dbReference>
<reference evidence="3 4" key="1">
    <citation type="submission" date="2021-03" db="EMBL/GenBank/DDBJ databases">
        <authorList>
            <person name="Kanchanasin P."/>
            <person name="Saeng-In P."/>
            <person name="Phongsopitanun W."/>
            <person name="Yuki M."/>
            <person name="Kudo T."/>
            <person name="Ohkuma M."/>
            <person name="Tanasupawat S."/>
        </authorList>
    </citation>
    <scope>NUCLEOTIDE SEQUENCE [LARGE SCALE GENOMIC DNA]</scope>
    <source>
        <strain evidence="3 4">L46</strain>
    </source>
</reference>
<evidence type="ECO:0000256" key="1">
    <source>
        <dbReference type="SAM" id="Coils"/>
    </source>
</evidence>
<dbReference type="RefSeq" id="WP_208265534.1">
    <property type="nucleotide sequence ID" value="NZ_BAAAGM010000116.1"/>
</dbReference>
<accession>A0ABS3QT66</accession>
<sequence>MNINESPDPRSSMWAFIAYYLRFQRQQHGLTAARLSEIMGCAQSTTSRLENLEQRLTQAYAERVDKALNTGGVFSVLVYYARRASDPDWFRTFVDQERDAFKIRIFAGQFVPGLLQIEAYARALLASGRNRDVESALAVRMARQSILWRPEPPELWVTLSENVLDWPVGGDKVLKEQLAYLLSLSELPTVRVRIVPRRTGAYEGLDGSFMILTGDQGEVAFVEAPNAGRLVTDGSEVQEFKDRFERIGAHALDVDSSRDLIAKLMEDLA</sequence>
<dbReference type="Pfam" id="PF19054">
    <property type="entry name" value="DUF5753"/>
    <property type="match status" value="1"/>
</dbReference>
<dbReference type="CDD" id="cd00093">
    <property type="entry name" value="HTH_XRE"/>
    <property type="match status" value="1"/>
</dbReference>
<organism evidence="3 4">
    <name type="scientific">Actinomadura nitritigenes</name>
    <dbReference type="NCBI Taxonomy" id="134602"/>
    <lineage>
        <taxon>Bacteria</taxon>
        <taxon>Bacillati</taxon>
        <taxon>Actinomycetota</taxon>
        <taxon>Actinomycetes</taxon>
        <taxon>Streptosporangiales</taxon>
        <taxon>Thermomonosporaceae</taxon>
        <taxon>Actinomadura</taxon>
    </lineage>
</organism>
<dbReference type="SMART" id="SM00530">
    <property type="entry name" value="HTH_XRE"/>
    <property type="match status" value="1"/>
</dbReference>
<feature type="coiled-coil region" evidence="1">
    <location>
        <begin position="42"/>
        <end position="69"/>
    </location>
</feature>
<dbReference type="PROSITE" id="PS50943">
    <property type="entry name" value="HTH_CROC1"/>
    <property type="match status" value="1"/>
</dbReference>
<gene>
    <name evidence="3" type="ORF">J4557_06565</name>
</gene>
<feature type="domain" description="HTH cro/C1-type" evidence="2">
    <location>
        <begin position="21"/>
        <end position="74"/>
    </location>
</feature>
<dbReference type="InterPro" id="IPR001387">
    <property type="entry name" value="Cro/C1-type_HTH"/>
</dbReference>
<keyword evidence="1" id="KW-0175">Coiled coil</keyword>
<evidence type="ECO:0000259" key="2">
    <source>
        <dbReference type="PROSITE" id="PS50943"/>
    </source>
</evidence>
<name>A0ABS3QT66_9ACTN</name>
<dbReference type="InterPro" id="IPR010982">
    <property type="entry name" value="Lambda_DNA-bd_dom_sf"/>
</dbReference>
<evidence type="ECO:0000313" key="4">
    <source>
        <dbReference type="Proteomes" id="UP000666915"/>
    </source>
</evidence>
<proteinExistence type="predicted"/>
<comment type="caution">
    <text evidence="3">The sequence shown here is derived from an EMBL/GenBank/DDBJ whole genome shotgun (WGS) entry which is preliminary data.</text>
</comment>
<dbReference type="Proteomes" id="UP000666915">
    <property type="component" value="Unassembled WGS sequence"/>
</dbReference>
<dbReference type="InterPro" id="IPR043917">
    <property type="entry name" value="DUF5753"/>
</dbReference>
<evidence type="ECO:0000313" key="3">
    <source>
        <dbReference type="EMBL" id="MBO2437178.1"/>
    </source>
</evidence>